<keyword evidence="7" id="KW-0539">Nucleus</keyword>
<dbReference type="AlphaFoldDB" id="A0ABD1LNG1"/>
<organism evidence="12 13">
    <name type="scientific">Flemingia macrophylla</name>
    <dbReference type="NCBI Taxonomy" id="520843"/>
    <lineage>
        <taxon>Eukaryota</taxon>
        <taxon>Viridiplantae</taxon>
        <taxon>Streptophyta</taxon>
        <taxon>Embryophyta</taxon>
        <taxon>Tracheophyta</taxon>
        <taxon>Spermatophyta</taxon>
        <taxon>Magnoliopsida</taxon>
        <taxon>eudicotyledons</taxon>
        <taxon>Gunneridae</taxon>
        <taxon>Pentapetalae</taxon>
        <taxon>rosids</taxon>
        <taxon>fabids</taxon>
        <taxon>Fabales</taxon>
        <taxon>Fabaceae</taxon>
        <taxon>Papilionoideae</taxon>
        <taxon>50 kb inversion clade</taxon>
        <taxon>NPAAA clade</taxon>
        <taxon>indigoferoid/millettioid clade</taxon>
        <taxon>Phaseoleae</taxon>
        <taxon>Flemingia</taxon>
    </lineage>
</organism>
<dbReference type="SMART" id="SM00380">
    <property type="entry name" value="AP2"/>
    <property type="match status" value="1"/>
</dbReference>
<keyword evidence="10" id="KW-0472">Membrane</keyword>
<name>A0ABD1LNG1_9FABA</name>
<evidence type="ECO:0000256" key="1">
    <source>
        <dbReference type="ARBA" id="ARBA00004123"/>
    </source>
</evidence>
<protein>
    <recommendedName>
        <fullName evidence="11">AP2/ERF domain-containing protein</fullName>
    </recommendedName>
</protein>
<keyword evidence="2" id="KW-0936">Ethylene signaling pathway</keyword>
<proteinExistence type="inferred from homology"/>
<dbReference type="GO" id="GO:0000976">
    <property type="term" value="F:transcription cis-regulatory region binding"/>
    <property type="evidence" value="ECO:0007669"/>
    <property type="project" value="UniProtKB-ARBA"/>
</dbReference>
<dbReference type="CDD" id="cd00018">
    <property type="entry name" value="AP2"/>
    <property type="match status" value="1"/>
</dbReference>
<dbReference type="GO" id="GO:0005634">
    <property type="term" value="C:nucleus"/>
    <property type="evidence" value="ECO:0007669"/>
    <property type="project" value="UniProtKB-SubCell"/>
</dbReference>
<feature type="compositionally biased region" description="Polar residues" evidence="9">
    <location>
        <begin position="166"/>
        <end position="176"/>
    </location>
</feature>
<feature type="domain" description="AP2/ERF" evidence="11">
    <location>
        <begin position="210"/>
        <end position="267"/>
    </location>
</feature>
<keyword evidence="6" id="KW-0804">Transcription</keyword>
<dbReference type="PANTHER" id="PTHR31657">
    <property type="entry name" value="ETHYLENE-RESPONSIVE TRANSCRIPTION FACTOR ERF061"/>
    <property type="match status" value="1"/>
</dbReference>
<evidence type="ECO:0000256" key="7">
    <source>
        <dbReference type="ARBA" id="ARBA00023242"/>
    </source>
</evidence>
<dbReference type="InterPro" id="IPR036955">
    <property type="entry name" value="AP2/ERF_dom_sf"/>
</dbReference>
<keyword evidence="10" id="KW-0812">Transmembrane</keyword>
<feature type="region of interest" description="Disordered" evidence="9">
    <location>
        <begin position="296"/>
        <end position="333"/>
    </location>
</feature>
<dbReference type="SUPFAM" id="SSF54171">
    <property type="entry name" value="DNA-binding domain"/>
    <property type="match status" value="1"/>
</dbReference>
<evidence type="ECO:0000256" key="2">
    <source>
        <dbReference type="ARBA" id="ARBA00022745"/>
    </source>
</evidence>
<evidence type="ECO:0000256" key="3">
    <source>
        <dbReference type="ARBA" id="ARBA00023015"/>
    </source>
</evidence>
<comment type="similarity">
    <text evidence="8">Belongs to the AP2/ERF transcription factor family. ERF subfamily.</text>
</comment>
<dbReference type="PANTHER" id="PTHR31657:SF40">
    <property type="entry name" value="ETHYLENE-RESPONSIVE TRANSCRIPTION FACTOR ERF062"/>
    <property type="match status" value="1"/>
</dbReference>
<sequence>MATRSKLLDNAIIGGSHSLTASNHLHELRSGVNSQLASSSSERLLSSSNYSSMKEDTWISHIPTKFNGHEDIKSGKENNQSNSIFPASDIKNTSIPLNLLETLPPLTVAPCFDELVASLASSSATPNFPNLTLFLQEPSIVYPSSSGIKGGEVMSATSDSTYHVSQFGQNQHQQGSDAHKMKGNLTKSSNDNWLSGTRTQPMKYGGRRKLFKGVRQRHWGKWVAEIRLPRNRTRVWLGTFDTAEDAAIAYDTAAYILRGEYAQLNFPDLKHVIQANSLNGTTAALVEAKLQAISQGVSSHKKSNVSPTGSGTKHTDENEILKSPSGKDSTSTIRVGPEITERSKSTHHQMSDLETVRLSRMPSLDMDIIWDELSFEAHYLILDLAVSSSYDDVLKPVLKPLFMAMFYCVLLFVSALLLFMLWLFIPWQALLCPIANVLLGWCLSADSSLVLLCPDV</sequence>
<feature type="compositionally biased region" description="Polar residues" evidence="9">
    <location>
        <begin position="185"/>
        <end position="200"/>
    </location>
</feature>
<evidence type="ECO:0000256" key="9">
    <source>
        <dbReference type="SAM" id="MobiDB-lite"/>
    </source>
</evidence>
<evidence type="ECO:0000313" key="13">
    <source>
        <dbReference type="Proteomes" id="UP001603857"/>
    </source>
</evidence>
<keyword evidence="5" id="KW-0010">Activator</keyword>
<feature type="transmembrane region" description="Helical" evidence="10">
    <location>
        <begin position="404"/>
        <end position="427"/>
    </location>
</feature>
<dbReference type="FunFam" id="3.30.730.10:FF:000001">
    <property type="entry name" value="Ethylene-responsive transcription factor 2"/>
    <property type="match status" value="1"/>
</dbReference>
<comment type="subcellular location">
    <subcellularLocation>
        <location evidence="1">Nucleus</location>
    </subcellularLocation>
</comment>
<accession>A0ABD1LNG1</accession>
<dbReference type="Proteomes" id="UP001603857">
    <property type="component" value="Unassembled WGS sequence"/>
</dbReference>
<dbReference type="Pfam" id="PF00847">
    <property type="entry name" value="AP2"/>
    <property type="match status" value="1"/>
</dbReference>
<evidence type="ECO:0000259" key="11">
    <source>
        <dbReference type="PROSITE" id="PS51032"/>
    </source>
</evidence>
<dbReference type="InterPro" id="IPR001471">
    <property type="entry name" value="AP2/ERF_dom"/>
</dbReference>
<dbReference type="GO" id="GO:0009873">
    <property type="term" value="P:ethylene-activated signaling pathway"/>
    <property type="evidence" value="ECO:0007669"/>
    <property type="project" value="UniProtKB-KW"/>
</dbReference>
<dbReference type="InterPro" id="IPR016177">
    <property type="entry name" value="DNA-bd_dom_sf"/>
</dbReference>
<keyword evidence="4" id="KW-0238">DNA-binding</keyword>
<evidence type="ECO:0000313" key="12">
    <source>
        <dbReference type="EMBL" id="KAL2325011.1"/>
    </source>
</evidence>
<dbReference type="PRINTS" id="PR00367">
    <property type="entry name" value="ETHRSPELEMNT"/>
</dbReference>
<dbReference type="Gene3D" id="3.30.730.10">
    <property type="entry name" value="AP2/ERF domain"/>
    <property type="match status" value="1"/>
</dbReference>
<dbReference type="InterPro" id="IPR051758">
    <property type="entry name" value="ERF/AP2-like"/>
</dbReference>
<dbReference type="EMBL" id="JBGMDY010000008">
    <property type="protein sequence ID" value="KAL2325011.1"/>
    <property type="molecule type" value="Genomic_DNA"/>
</dbReference>
<feature type="region of interest" description="Disordered" evidence="9">
    <location>
        <begin position="166"/>
        <end position="201"/>
    </location>
</feature>
<evidence type="ECO:0000256" key="6">
    <source>
        <dbReference type="ARBA" id="ARBA00023163"/>
    </source>
</evidence>
<feature type="compositionally biased region" description="Polar residues" evidence="9">
    <location>
        <begin position="296"/>
        <end position="312"/>
    </location>
</feature>
<gene>
    <name evidence="12" type="ORF">Fmac_024069</name>
</gene>
<keyword evidence="3" id="KW-0805">Transcription regulation</keyword>
<evidence type="ECO:0000256" key="10">
    <source>
        <dbReference type="SAM" id="Phobius"/>
    </source>
</evidence>
<keyword evidence="10" id="KW-1133">Transmembrane helix</keyword>
<evidence type="ECO:0000256" key="5">
    <source>
        <dbReference type="ARBA" id="ARBA00023159"/>
    </source>
</evidence>
<reference evidence="12 13" key="1">
    <citation type="submission" date="2024-08" db="EMBL/GenBank/DDBJ databases">
        <title>Insights into the chromosomal genome structure of Flemingia macrophylla.</title>
        <authorList>
            <person name="Ding Y."/>
            <person name="Zhao Y."/>
            <person name="Bi W."/>
            <person name="Wu M."/>
            <person name="Zhao G."/>
            <person name="Gong Y."/>
            <person name="Li W."/>
            <person name="Zhang P."/>
        </authorList>
    </citation>
    <scope>NUCLEOTIDE SEQUENCE [LARGE SCALE GENOMIC DNA]</scope>
    <source>
        <strain evidence="12">DYQJB</strain>
        <tissue evidence="12">Leaf</tissue>
    </source>
</reference>
<evidence type="ECO:0000256" key="8">
    <source>
        <dbReference type="ARBA" id="ARBA00024343"/>
    </source>
</evidence>
<keyword evidence="13" id="KW-1185">Reference proteome</keyword>
<evidence type="ECO:0000256" key="4">
    <source>
        <dbReference type="ARBA" id="ARBA00023125"/>
    </source>
</evidence>
<dbReference type="PROSITE" id="PS51032">
    <property type="entry name" value="AP2_ERF"/>
    <property type="match status" value="1"/>
</dbReference>
<comment type="caution">
    <text evidence="12">The sequence shown here is derived from an EMBL/GenBank/DDBJ whole genome shotgun (WGS) entry which is preliminary data.</text>
</comment>